<protein>
    <submittedName>
        <fullName evidence="3">Diminuto-like protein (inferred by orthology to a C. elegans protein)</fullName>
    </submittedName>
</protein>
<dbReference type="WBParaSite" id="ASIM_0002119401-mRNA-1">
    <property type="protein sequence ID" value="ASIM_0002119401-mRNA-1"/>
    <property type="gene ID" value="ASIM_0002119401"/>
</dbReference>
<evidence type="ECO:0000256" key="2">
    <source>
        <dbReference type="SAM" id="Phobius"/>
    </source>
</evidence>
<keyword evidence="2" id="KW-0812">Transmembrane</keyword>
<reference evidence="3" key="1">
    <citation type="submission" date="2017-02" db="UniProtKB">
        <authorList>
            <consortium name="WormBaseParasite"/>
        </authorList>
    </citation>
    <scope>IDENTIFICATION</scope>
</reference>
<proteinExistence type="predicted"/>
<evidence type="ECO:0000256" key="1">
    <source>
        <dbReference type="ARBA" id="ARBA00023002"/>
    </source>
</evidence>
<keyword evidence="2" id="KW-0472">Membrane</keyword>
<evidence type="ECO:0000313" key="3">
    <source>
        <dbReference type="WBParaSite" id="ASIM_0002119401-mRNA-1"/>
    </source>
</evidence>
<accession>A0A0M3KJM0</accession>
<dbReference type="AlphaFoldDB" id="A0A0M3KJM0"/>
<dbReference type="GO" id="GO:0000246">
    <property type="term" value="F:Delta24(24-1) sterol reductase activity"/>
    <property type="evidence" value="ECO:0007669"/>
    <property type="project" value="TreeGrafter"/>
</dbReference>
<sequence>LVSDLVRDEAANRENEFVDAIVFSQERGVVMKGTFDDAPPRNQCPNAIGKWYKPLFYKYVEEIAKTSQTRVEYIPIQQYYRRYSRSIFWGLKYLIPFAGNFIWRCLFGWLIPPKLSLLKLSAALIRPIRRIMDNNFTFQDFMMPGVNLDEALHIIHDQIEVYPLWLCPFSLPSTPGIIRQRTGRNIIYVNIGVYGESMKNDFDAQQSIKNINEFLRAVGGFVSLSLLYSIVDQADRN</sequence>
<keyword evidence="2" id="KW-1133">Transmembrane helix</keyword>
<dbReference type="GO" id="GO:0005737">
    <property type="term" value="C:cytoplasm"/>
    <property type="evidence" value="ECO:0007669"/>
    <property type="project" value="TreeGrafter"/>
</dbReference>
<dbReference type="GO" id="GO:0008202">
    <property type="term" value="P:steroid metabolic process"/>
    <property type="evidence" value="ECO:0007669"/>
    <property type="project" value="TreeGrafter"/>
</dbReference>
<dbReference type="InterPro" id="IPR040165">
    <property type="entry name" value="Diminuto-like"/>
</dbReference>
<name>A0A0M3KJM0_ANISI</name>
<dbReference type="PANTHER" id="PTHR10801">
    <property type="entry name" value="24-DEHYDROCHOLESTEROL REDUCTASE"/>
    <property type="match status" value="1"/>
</dbReference>
<keyword evidence="1" id="KW-0560">Oxidoreductase</keyword>
<dbReference type="GO" id="GO:0016020">
    <property type="term" value="C:membrane"/>
    <property type="evidence" value="ECO:0007669"/>
    <property type="project" value="TreeGrafter"/>
</dbReference>
<feature type="transmembrane region" description="Helical" evidence="2">
    <location>
        <begin position="91"/>
        <end position="111"/>
    </location>
</feature>
<organism evidence="3">
    <name type="scientific">Anisakis simplex</name>
    <name type="common">Herring worm</name>
    <dbReference type="NCBI Taxonomy" id="6269"/>
    <lineage>
        <taxon>Eukaryota</taxon>
        <taxon>Metazoa</taxon>
        <taxon>Ecdysozoa</taxon>
        <taxon>Nematoda</taxon>
        <taxon>Chromadorea</taxon>
        <taxon>Rhabditida</taxon>
        <taxon>Spirurina</taxon>
        <taxon>Ascaridomorpha</taxon>
        <taxon>Ascaridoidea</taxon>
        <taxon>Anisakidae</taxon>
        <taxon>Anisakis</taxon>
        <taxon>Anisakis simplex complex</taxon>
    </lineage>
</organism>
<dbReference type="PANTHER" id="PTHR10801:SF0">
    <property type="entry name" value="DELTA(24)-STEROL REDUCTASE"/>
    <property type="match status" value="1"/>
</dbReference>